<name>A0A915PWB7_9BILA</name>
<dbReference type="Gene3D" id="3.30.710.10">
    <property type="entry name" value="Potassium Channel Kv1.1, Chain A"/>
    <property type="match status" value="1"/>
</dbReference>
<evidence type="ECO:0000313" key="1">
    <source>
        <dbReference type="Proteomes" id="UP000887581"/>
    </source>
</evidence>
<dbReference type="InterPro" id="IPR011333">
    <property type="entry name" value="SKP1/BTB/POZ_sf"/>
</dbReference>
<protein>
    <submittedName>
        <fullName evidence="2">Uncharacterized protein</fullName>
    </submittedName>
</protein>
<dbReference type="AlphaFoldDB" id="A0A915PWB7"/>
<dbReference type="PANTHER" id="PTHR21541">
    <property type="entry name" value="BTB POZ DOMAIN CONTAINING 12"/>
    <property type="match status" value="1"/>
</dbReference>
<evidence type="ECO:0000313" key="2">
    <source>
        <dbReference type="WBParaSite" id="sdigi.contig5.g671.t1"/>
    </source>
</evidence>
<accession>A0A915PWB7</accession>
<dbReference type="Proteomes" id="UP000887581">
    <property type="component" value="Unplaced"/>
</dbReference>
<dbReference type="CDD" id="cd22999">
    <property type="entry name" value="SAP_SLX4"/>
    <property type="match status" value="1"/>
</dbReference>
<dbReference type="GO" id="GO:0000712">
    <property type="term" value="P:resolution of meiotic recombination intermediates"/>
    <property type="evidence" value="ECO:0007669"/>
    <property type="project" value="TreeGrafter"/>
</dbReference>
<sequence>MGSQIDDIRTGNEYANERMDLSKDYCSRENYEQLKTLNGPELNSLGPIMRASQNVIGEGSVASSGLNSWKELVGGNDRPRTLDGKDNICGTHLQLLSNVSQGNEALQKSKTTEKDSQKCQHRIKNKEIRALKCYGNQLSGRHCAETTSQYCTERVTKPCPRHSVLSSATGCQRRTDVRNNVKKGPCCSNVRKMHNCETAKIERRNVNESPKIREDEKTQTSRSFIMCQEGIQHSKSNYQQEQRQLTDPKLKNTKLQTECYIGHRTTIVKLDVDASYTQLLDQVIGIGQRTTLQSAAAVGDLLLITLAMRNRLNLPGNFIEYAKKGNGNSTAGVSVRYKWKLKYKSESEIISREVIKSDYLLPGGDKDRCFVCSKDLKHLDELRRSLHVNNCLDQQEAYNKYETKKEKWKKTVDCPICGEPTEPGPVGGMIRNNWIFQFRSAHAKRCGKKYHVNPNSLLLLFDTQTKIAEVKKRNGTAHTKRMEPKLETKRRCNQFIKEPRSLFLEQMNLATALSASMSSNGSEPYNETQDLPQNPIPIKIRCEKQRPRSFSFVELEPRSCKCAVIERVQENFLNVFKTRDEKQDMHTVLKKNVQSTEEILKHAGVCVRKLHSLEQLADDLMRFTENNSDVTVFSRENETFLTCRFIIAARAPALLQHLNADGSLYLREYSGAAIRSYITFLTSASMIWTENERKEVNSMAEKFGPEGLAALCKSAKLAANWNKETTLEKHLERAVDENHVGQEKVEEIEIEEGNSNEKVGVHVDGKEMTNDDSDDPSIVFVEEVWRKTNVDEVTNITGNVSKKTPRNLSRNERESNGFVIGDPDVFRCLFPSCKKSIRSEESKYPEERFVAESTSLNFLRDQAYKDVSLSFPTPSCTTSNPNVLDHLNDSVKSLFNKLSPIKALPVHNGELLSPFACSSQAVTDSLSPEKLLIPSVAIFNTGTHLSEKMTRTKSSPEFSFIPKKSSSPLSSSSLLSLIDQTPVPLKNICSSPEKKKIRVEASVHSTPDIPASRLVQRLKELGSNVKIVKTKDVTPMPVYDLMNDKELKAELARFGVRPLGKKRAIALLKKIYHETHPVLEHTPLTRKSKKMLNNDGELKEKQRIDDYSNEDCDADKTLNRSLDECDIMEESYINEEQSAVIPKDLEGMQNVLLNWLRREENSTLYNHLLGLNVISFEEFANRLSHADSTVSQIPKKALMEILDRLHVTFQMPMIGWERKRRRAKK</sequence>
<dbReference type="WBParaSite" id="sdigi.contig5.g671.t1">
    <property type="protein sequence ID" value="sdigi.contig5.g671.t1"/>
    <property type="gene ID" value="sdigi.contig5.g671"/>
</dbReference>
<reference evidence="2" key="1">
    <citation type="submission" date="2022-11" db="UniProtKB">
        <authorList>
            <consortium name="WormBaseParasite"/>
        </authorList>
    </citation>
    <scope>IDENTIFICATION</scope>
</reference>
<dbReference type="PANTHER" id="PTHR21541:SF3">
    <property type="entry name" value="STRUCTURE-SPECIFIC ENDONUCLEASE SUBUNIT SLX4"/>
    <property type="match status" value="1"/>
</dbReference>
<proteinExistence type="predicted"/>
<dbReference type="GO" id="GO:0033557">
    <property type="term" value="C:Slx1-Slx4 complex"/>
    <property type="evidence" value="ECO:0007669"/>
    <property type="project" value="TreeGrafter"/>
</dbReference>
<organism evidence="1 2">
    <name type="scientific">Setaria digitata</name>
    <dbReference type="NCBI Taxonomy" id="48799"/>
    <lineage>
        <taxon>Eukaryota</taxon>
        <taxon>Metazoa</taxon>
        <taxon>Ecdysozoa</taxon>
        <taxon>Nematoda</taxon>
        <taxon>Chromadorea</taxon>
        <taxon>Rhabditida</taxon>
        <taxon>Spirurina</taxon>
        <taxon>Spiruromorpha</taxon>
        <taxon>Filarioidea</taxon>
        <taxon>Setariidae</taxon>
        <taxon>Setaria</taxon>
    </lineage>
</organism>
<keyword evidence="1" id="KW-1185">Reference proteome</keyword>